<feature type="compositionally biased region" description="Basic and acidic residues" evidence="2">
    <location>
        <begin position="173"/>
        <end position="198"/>
    </location>
</feature>
<accession>A0A1B0EVV8</accession>
<dbReference type="AlphaFoldDB" id="A0A1B0EVV8"/>
<dbReference type="EMBL" id="GITU01004290">
    <property type="protein sequence ID" value="MBC1172993.1"/>
    <property type="molecule type" value="Transcribed_RNA"/>
</dbReference>
<feature type="region of interest" description="Disordered" evidence="2">
    <location>
        <begin position="141"/>
        <end position="199"/>
    </location>
</feature>
<feature type="compositionally biased region" description="Polar residues" evidence="2">
    <location>
        <begin position="524"/>
        <end position="534"/>
    </location>
</feature>
<protein>
    <submittedName>
        <fullName evidence="3 4">Uncharacterized protein</fullName>
    </submittedName>
</protein>
<dbReference type="VEuPathDB" id="VectorBase:LLONM1_001951"/>
<proteinExistence type="predicted"/>
<feature type="compositionally biased region" description="Low complexity" evidence="2">
    <location>
        <begin position="141"/>
        <end position="150"/>
    </location>
</feature>
<organism evidence="4 5">
    <name type="scientific">Lutzomyia longipalpis</name>
    <name type="common">Sand fly</name>
    <dbReference type="NCBI Taxonomy" id="7200"/>
    <lineage>
        <taxon>Eukaryota</taxon>
        <taxon>Metazoa</taxon>
        <taxon>Ecdysozoa</taxon>
        <taxon>Arthropoda</taxon>
        <taxon>Hexapoda</taxon>
        <taxon>Insecta</taxon>
        <taxon>Pterygota</taxon>
        <taxon>Neoptera</taxon>
        <taxon>Endopterygota</taxon>
        <taxon>Diptera</taxon>
        <taxon>Nematocera</taxon>
        <taxon>Psychodoidea</taxon>
        <taxon>Psychodidae</taxon>
        <taxon>Lutzomyia</taxon>
        <taxon>Lutzomyia</taxon>
    </lineage>
</organism>
<feature type="compositionally biased region" description="Basic and acidic residues" evidence="2">
    <location>
        <begin position="261"/>
        <end position="282"/>
    </location>
</feature>
<reference evidence="5" key="1">
    <citation type="submission" date="2012-05" db="EMBL/GenBank/DDBJ databases">
        <title>Whole Genome Assembly of Lutzomyia longipalpis.</title>
        <authorList>
            <person name="Richards S."/>
            <person name="Qu C."/>
            <person name="Dillon R."/>
            <person name="Worley K."/>
            <person name="Scherer S."/>
            <person name="Batterton M."/>
            <person name="Taylor A."/>
            <person name="Hawes A."/>
            <person name="Hernandez B."/>
            <person name="Kovar C."/>
            <person name="Mandapat C."/>
            <person name="Pham C."/>
            <person name="Qu C."/>
            <person name="Jing C."/>
            <person name="Bess C."/>
            <person name="Bandaranaike D."/>
            <person name="Ngo D."/>
            <person name="Ongeri F."/>
            <person name="Arias F."/>
            <person name="Lara F."/>
            <person name="Weissenberger G."/>
            <person name="Kamau G."/>
            <person name="Han H."/>
            <person name="Shen H."/>
            <person name="Dinh H."/>
            <person name="Khalil I."/>
            <person name="Jones J."/>
            <person name="Shafer J."/>
            <person name="Jayaseelan J."/>
            <person name="Quiroz J."/>
            <person name="Blankenburg K."/>
            <person name="Nguyen L."/>
            <person name="Jackson L."/>
            <person name="Francisco L."/>
            <person name="Tang L.-Y."/>
            <person name="Pu L.-L."/>
            <person name="Perales L."/>
            <person name="Lorensuhewa L."/>
            <person name="Munidasa M."/>
            <person name="Coyle M."/>
            <person name="Taylor M."/>
            <person name="Puazo M."/>
            <person name="Firestine M."/>
            <person name="Scheel M."/>
            <person name="Javaid M."/>
            <person name="Wang M."/>
            <person name="Li M."/>
            <person name="Tabassum N."/>
            <person name="Saada N."/>
            <person name="Osuji N."/>
            <person name="Aqrawi P."/>
            <person name="Fu Q."/>
            <person name="Thornton R."/>
            <person name="Raj R."/>
            <person name="Goodspeed R."/>
            <person name="Mata R."/>
            <person name="Najjar R."/>
            <person name="Gubbala S."/>
            <person name="Lee S."/>
            <person name="Denson S."/>
            <person name="Patil S."/>
            <person name="Macmil S."/>
            <person name="Qi S."/>
            <person name="Matskevitch T."/>
            <person name="Palculict T."/>
            <person name="Mathew T."/>
            <person name="Vee V."/>
            <person name="Velamala V."/>
            <person name="Korchina V."/>
            <person name="Cai W."/>
            <person name="Liu W."/>
            <person name="Dai W."/>
            <person name="Zou X."/>
            <person name="Zhu Y."/>
            <person name="Zhang Y."/>
            <person name="Wu Y.-Q."/>
            <person name="Xin Y."/>
            <person name="Nazarath L."/>
            <person name="Kovar C."/>
            <person name="Han Y."/>
            <person name="Muzny D."/>
            <person name="Gibbs R."/>
        </authorList>
    </citation>
    <scope>NUCLEOTIDE SEQUENCE [LARGE SCALE GENOMIC DNA]</scope>
    <source>
        <strain evidence="5">Jacobina</strain>
    </source>
</reference>
<feature type="compositionally biased region" description="Basic and acidic residues" evidence="2">
    <location>
        <begin position="509"/>
        <end position="520"/>
    </location>
</feature>
<feature type="region of interest" description="Disordered" evidence="2">
    <location>
        <begin position="461"/>
        <end position="480"/>
    </location>
</feature>
<feature type="region of interest" description="Disordered" evidence="2">
    <location>
        <begin position="413"/>
        <end position="433"/>
    </location>
</feature>
<feature type="region of interest" description="Disordered" evidence="2">
    <location>
        <begin position="250"/>
        <end position="284"/>
    </location>
</feature>
<dbReference type="VEuPathDB" id="VectorBase:LLOJ001244"/>
<feature type="region of interest" description="Disordered" evidence="2">
    <location>
        <begin position="509"/>
        <end position="539"/>
    </location>
</feature>
<dbReference type="EnsemblMetazoa" id="LLOJ001244-RA">
    <property type="protein sequence ID" value="LLOJ001244-PA"/>
    <property type="gene ID" value="LLOJ001244"/>
</dbReference>
<dbReference type="EMBL" id="AJWK01004548">
    <property type="status" value="NOT_ANNOTATED_CDS"/>
    <property type="molecule type" value="Genomic_DNA"/>
</dbReference>
<evidence type="ECO:0000313" key="3">
    <source>
        <dbReference type="EMBL" id="MBC1172993.1"/>
    </source>
</evidence>
<keyword evidence="1" id="KW-0175">Coiled coil</keyword>
<reference evidence="3" key="2">
    <citation type="journal article" date="2020" name="BMC">
        <title>Leishmania infection induces a limited differential gene expression in the sand fly midgut.</title>
        <authorList>
            <person name="Coutinho-Abreu I.V."/>
            <person name="Serafim T.D."/>
            <person name="Meneses C."/>
            <person name="Kamhawi S."/>
            <person name="Oliveira F."/>
            <person name="Valenzuela J.G."/>
        </authorList>
    </citation>
    <scope>NUCLEOTIDE SEQUENCE</scope>
    <source>
        <strain evidence="3">Jacobina</strain>
        <tissue evidence="3">Midgut</tissue>
    </source>
</reference>
<sequence length="797" mass="88088">MEERNHHEGVCCPVGTSVNFCPAVHSLDTVRALHQTVVSLRTALDDARREIDKLKRQIHVQTDIEQGKIYRTNQPGQKDEEVKSEKSVRITKCTKDNEKTPRVTIDPVVSVTAEPSGGDIHEGKIRGMASKIDVKIKVSSNIHVDSSSSSEQNTHRSSQEEQEPPCQEDVEQKDDPGASKPPEESQEKTETFKTEGKSLKIHVTSEENLTLVKTGDEINITQNSNENLHLDIDDNSMSDGDNSVFTEGAITPAENPTAADEAAREDKAQAEDDKEETEKKEQEEVDDIELIFSSDDNKDLMQEDLVSISDYEPWQAPGSSGTPVLVNYCSLPSEENPPEEPYISKCGITEEGILDKGRRNTCPNPPAYRLPMAHREALLHSRYSRCPFGVKFSRSAARSQYGNQYRTPIKPTLVEASTTPGGPKRSSSAQTDISALPEHWQSETHLAGGLTEGLYTLPSRFTPRTGNSSGRCPLRPSEKTQEARRVLLSDIHFTSMVPELSRSADHLCHEGEGKDARKEGPNQGGTTETGNVSPNYHRGPFLRTPDYATRGITPSTSINSAGASQWTVNETSFGTQTPITGTFWGTTRGDSFDSTRSCSGSKYFSTMSRHHRSRSVPSVRCAICRQTRLAPSAHLRPSESMHYTPRVAIAEPCRGVQGSLPDLRHECLCPARRYHAHSFARSHGDSSGSTDSLLDEAEDFLRRSVDGVFRHETAHVLPEKSVNRRCSENDIPRDFVPSKQSLPFLPRTPKCLKPGHLAKVIIKNGRVVIGRIRYVGPVASMETTGDPFEDNTFVGLE</sequence>
<evidence type="ECO:0000256" key="2">
    <source>
        <dbReference type="SAM" id="MobiDB-lite"/>
    </source>
</evidence>
<feature type="compositionally biased region" description="Acidic residues" evidence="2">
    <location>
        <begin position="160"/>
        <end position="172"/>
    </location>
</feature>
<feature type="coiled-coil region" evidence="1">
    <location>
        <begin position="30"/>
        <end position="64"/>
    </location>
</feature>
<reference evidence="4" key="3">
    <citation type="submission" date="2020-05" db="UniProtKB">
        <authorList>
            <consortium name="EnsemblMetazoa"/>
        </authorList>
    </citation>
    <scope>IDENTIFICATION</scope>
    <source>
        <strain evidence="4">Jacobina</strain>
    </source>
</reference>
<feature type="compositionally biased region" description="Polar residues" evidence="2">
    <location>
        <begin position="415"/>
        <end position="433"/>
    </location>
</feature>
<evidence type="ECO:0000313" key="5">
    <source>
        <dbReference type="Proteomes" id="UP000092461"/>
    </source>
</evidence>
<name>A0A1B0EVV8_LUTLO</name>
<dbReference type="Proteomes" id="UP000092461">
    <property type="component" value="Unassembled WGS sequence"/>
</dbReference>
<evidence type="ECO:0000313" key="4">
    <source>
        <dbReference type="EnsemblMetazoa" id="LLOJ001244-PA"/>
    </source>
</evidence>
<evidence type="ECO:0000256" key="1">
    <source>
        <dbReference type="SAM" id="Coils"/>
    </source>
</evidence>
<keyword evidence="5" id="KW-1185">Reference proteome</keyword>